<dbReference type="Gene3D" id="3.40.50.2300">
    <property type="match status" value="1"/>
</dbReference>
<dbReference type="Pfam" id="PF02518">
    <property type="entry name" value="HATPase_c"/>
    <property type="match status" value="1"/>
</dbReference>
<dbReference type="PRINTS" id="PR00344">
    <property type="entry name" value="BCTRLSENSOR"/>
</dbReference>
<dbReference type="HOGENOM" id="CLU_000445_114_51_5"/>
<feature type="domain" description="Response regulatory" evidence="6">
    <location>
        <begin position="436"/>
        <end position="552"/>
    </location>
</feature>
<dbReference type="SUPFAM" id="SSF47384">
    <property type="entry name" value="Homodimeric domain of signal transducing histidine kinase"/>
    <property type="match status" value="1"/>
</dbReference>
<evidence type="ECO:0000259" key="5">
    <source>
        <dbReference type="PROSITE" id="PS50109"/>
    </source>
</evidence>
<feature type="modified residue" description="4-aspartylphosphate" evidence="4">
    <location>
        <position position="486"/>
    </location>
</feature>
<evidence type="ECO:0000256" key="2">
    <source>
        <dbReference type="ARBA" id="ARBA00012438"/>
    </source>
</evidence>
<dbReference type="Proteomes" id="UP000018542">
    <property type="component" value="Chromosome"/>
</dbReference>
<keyword evidence="9" id="KW-0418">Kinase</keyword>
<dbReference type="NCBIfam" id="TIGR00229">
    <property type="entry name" value="sensory_box"/>
    <property type="match status" value="1"/>
</dbReference>
<dbReference type="PATRIC" id="fig|1029756.8.peg.1658"/>
<dbReference type="KEGG" id="hni:W911_07935"/>
<dbReference type="PROSITE" id="PS50109">
    <property type="entry name" value="HIS_KIN"/>
    <property type="match status" value="1"/>
</dbReference>
<dbReference type="SMART" id="SM00388">
    <property type="entry name" value="HisKA"/>
    <property type="match status" value="1"/>
</dbReference>
<dbReference type="SUPFAM" id="SSF52172">
    <property type="entry name" value="CheY-like"/>
    <property type="match status" value="1"/>
</dbReference>
<comment type="catalytic activity">
    <reaction evidence="1">
        <text>ATP + protein L-histidine = ADP + protein N-phospho-L-histidine.</text>
        <dbReference type="EC" id="2.7.13.3"/>
    </reaction>
</comment>
<dbReference type="Gene3D" id="3.30.450.20">
    <property type="entry name" value="PAS domain"/>
    <property type="match status" value="1"/>
</dbReference>
<dbReference type="InterPro" id="IPR004358">
    <property type="entry name" value="Sig_transdc_His_kin-like_C"/>
</dbReference>
<evidence type="ECO:0000256" key="4">
    <source>
        <dbReference type="PROSITE-ProRule" id="PRU00169"/>
    </source>
</evidence>
<dbReference type="PANTHER" id="PTHR43065:SF49">
    <property type="entry name" value="HISTIDINE KINASE"/>
    <property type="match status" value="1"/>
</dbReference>
<name>V5SBU0_9HYPH</name>
<gene>
    <name evidence="9" type="ORF">W911_07935</name>
</gene>
<dbReference type="Pfam" id="PF00512">
    <property type="entry name" value="HisKA"/>
    <property type="match status" value="1"/>
</dbReference>
<dbReference type="SMART" id="SM00448">
    <property type="entry name" value="REC"/>
    <property type="match status" value="1"/>
</dbReference>
<dbReference type="Pfam" id="PF13426">
    <property type="entry name" value="PAS_9"/>
    <property type="match status" value="1"/>
</dbReference>
<dbReference type="CDD" id="cd00130">
    <property type="entry name" value="PAS"/>
    <property type="match status" value="1"/>
</dbReference>
<evidence type="ECO:0000313" key="10">
    <source>
        <dbReference type="Proteomes" id="UP000018542"/>
    </source>
</evidence>
<dbReference type="Gene3D" id="1.10.287.130">
    <property type="match status" value="1"/>
</dbReference>
<dbReference type="RefSeq" id="WP_023786970.1">
    <property type="nucleotide sequence ID" value="NC_022997.1"/>
</dbReference>
<feature type="domain" description="PAC" evidence="8">
    <location>
        <begin position="98"/>
        <end position="148"/>
    </location>
</feature>
<dbReference type="GO" id="GO:0000155">
    <property type="term" value="F:phosphorelay sensor kinase activity"/>
    <property type="evidence" value="ECO:0007669"/>
    <property type="project" value="InterPro"/>
</dbReference>
<dbReference type="InterPro" id="IPR011006">
    <property type="entry name" value="CheY-like_superfamily"/>
</dbReference>
<protein>
    <recommendedName>
        <fullName evidence="2">histidine kinase</fullName>
        <ecNumber evidence="2">2.7.13.3</ecNumber>
    </recommendedName>
</protein>
<evidence type="ECO:0000313" key="9">
    <source>
        <dbReference type="EMBL" id="AHB48341.1"/>
    </source>
</evidence>
<dbReference type="OrthoDB" id="9796100at2"/>
<dbReference type="Pfam" id="PF00072">
    <property type="entry name" value="Response_reg"/>
    <property type="match status" value="1"/>
</dbReference>
<dbReference type="SMART" id="SM00091">
    <property type="entry name" value="PAS"/>
    <property type="match status" value="1"/>
</dbReference>
<dbReference type="CDD" id="cd00082">
    <property type="entry name" value="HisKA"/>
    <property type="match status" value="1"/>
</dbReference>
<dbReference type="SUPFAM" id="SSF55874">
    <property type="entry name" value="ATPase domain of HSP90 chaperone/DNA topoisomerase II/histidine kinase"/>
    <property type="match status" value="1"/>
</dbReference>
<keyword evidence="10" id="KW-1185">Reference proteome</keyword>
<dbReference type="PANTHER" id="PTHR43065">
    <property type="entry name" value="SENSOR HISTIDINE KINASE"/>
    <property type="match status" value="1"/>
</dbReference>
<proteinExistence type="predicted"/>
<reference evidence="9 10" key="1">
    <citation type="journal article" date="2014" name="Genome Announc.">
        <title>Complete Genome Sequence of Hyphomicrobium nitrativorans Strain NL23, a Denitrifying Bacterium Isolated from Biofilm of a Methanol-Fed Denitrification System Treating Seawater at the Montreal Biodome.</title>
        <authorList>
            <person name="Martineau C."/>
            <person name="Villeneuve C."/>
            <person name="Mauffrey F."/>
            <person name="Villemur R."/>
        </authorList>
    </citation>
    <scope>NUCLEOTIDE SEQUENCE [LARGE SCALE GENOMIC DNA]</scope>
    <source>
        <strain evidence="9">NL23</strain>
    </source>
</reference>
<dbReference type="SMART" id="SM00387">
    <property type="entry name" value="HATPase_c"/>
    <property type="match status" value="1"/>
</dbReference>
<dbReference type="InterPro" id="IPR036097">
    <property type="entry name" value="HisK_dim/P_sf"/>
</dbReference>
<dbReference type="EC" id="2.7.13.3" evidence="2"/>
<dbReference type="STRING" id="1029756.W911_07935"/>
<keyword evidence="3 4" id="KW-0597">Phosphoprotein</keyword>
<evidence type="ECO:0000259" key="6">
    <source>
        <dbReference type="PROSITE" id="PS50110"/>
    </source>
</evidence>
<dbReference type="InterPro" id="IPR003594">
    <property type="entry name" value="HATPase_dom"/>
</dbReference>
<feature type="domain" description="Histidine kinase" evidence="5">
    <location>
        <begin position="193"/>
        <end position="413"/>
    </location>
</feature>
<dbReference type="Gene3D" id="3.30.565.10">
    <property type="entry name" value="Histidine kinase-like ATPase, C-terminal domain"/>
    <property type="match status" value="1"/>
</dbReference>
<dbReference type="InterPro" id="IPR001789">
    <property type="entry name" value="Sig_transdc_resp-reg_receiver"/>
</dbReference>
<accession>V5SBU0</accession>
<evidence type="ECO:0000256" key="3">
    <source>
        <dbReference type="ARBA" id="ARBA00022553"/>
    </source>
</evidence>
<sequence>MAETPRPDPKRDPHEDLRIAESQISAILTIAADAIISLDQRFRITLFNEGATAVFGYTPDEIIGHPLERLIPERFRAIHPSHVADFDAASVAARKMGERQEIFALRKDGTEFAAEASIAKHQVGGKKIYMVVLRDVTERKRTEAALALANTELEKRIAARTRDLEAEIRRREETQAALIQSQRMEAFGQLTGGVAHDFNNLLTIVTGNLELLATEIRDESASTYLKRATDAADMGAALTKRLLTFARRRRLTPQVVDVNELVLGLTEMLKRSLGEPITLTTILAGKLWRTRADPSELENAILNLALNARDAMPSGGQLVIETRNVSTSETAGPPVLAAGDYVLVCATDTGEGMAPDVLEKAFEPFFTTKEQGRGTGLGLSTIYGFAEQSGGHATITSAPSMGTTVSLYLPRADAAGEPVPAAGPSEPVPLSENAETVLVVEDNPDVRELTLQRVEGLGYVVQEAENGPDAIRFLKANEHVDLVLSDIMMMGGMSGYDLARWIKTEMPHIRVVLTTGYAAEEAQQDPAGLVDAPILYKPYARADLATTLHTALHASASPV</sequence>
<dbReference type="EMBL" id="CP006912">
    <property type="protein sequence ID" value="AHB48341.1"/>
    <property type="molecule type" value="Genomic_DNA"/>
</dbReference>
<keyword evidence="9" id="KW-0808">Transferase</keyword>
<dbReference type="AlphaFoldDB" id="V5SBU0"/>
<dbReference type="SUPFAM" id="SSF55785">
    <property type="entry name" value="PYP-like sensor domain (PAS domain)"/>
    <property type="match status" value="1"/>
</dbReference>
<dbReference type="InterPro" id="IPR003661">
    <property type="entry name" value="HisK_dim/P_dom"/>
</dbReference>
<dbReference type="InterPro" id="IPR000700">
    <property type="entry name" value="PAS-assoc_C"/>
</dbReference>
<evidence type="ECO:0000259" key="8">
    <source>
        <dbReference type="PROSITE" id="PS50113"/>
    </source>
</evidence>
<evidence type="ECO:0000256" key="1">
    <source>
        <dbReference type="ARBA" id="ARBA00000085"/>
    </source>
</evidence>
<feature type="domain" description="PAS" evidence="7">
    <location>
        <begin position="20"/>
        <end position="73"/>
    </location>
</feature>
<dbReference type="PROSITE" id="PS50110">
    <property type="entry name" value="RESPONSE_REGULATORY"/>
    <property type="match status" value="1"/>
</dbReference>
<dbReference type="PROSITE" id="PS50113">
    <property type="entry name" value="PAC"/>
    <property type="match status" value="1"/>
</dbReference>
<evidence type="ECO:0000259" key="7">
    <source>
        <dbReference type="PROSITE" id="PS50112"/>
    </source>
</evidence>
<dbReference type="InterPro" id="IPR035965">
    <property type="entry name" value="PAS-like_dom_sf"/>
</dbReference>
<dbReference type="PROSITE" id="PS50112">
    <property type="entry name" value="PAS"/>
    <property type="match status" value="1"/>
</dbReference>
<dbReference type="InterPro" id="IPR036890">
    <property type="entry name" value="HATPase_C_sf"/>
</dbReference>
<organism evidence="9 10">
    <name type="scientific">Hyphomicrobium nitrativorans NL23</name>
    <dbReference type="NCBI Taxonomy" id="1029756"/>
    <lineage>
        <taxon>Bacteria</taxon>
        <taxon>Pseudomonadati</taxon>
        <taxon>Pseudomonadota</taxon>
        <taxon>Alphaproteobacteria</taxon>
        <taxon>Hyphomicrobiales</taxon>
        <taxon>Hyphomicrobiaceae</taxon>
        <taxon>Hyphomicrobium</taxon>
    </lineage>
</organism>
<dbReference type="InterPro" id="IPR005467">
    <property type="entry name" value="His_kinase_dom"/>
</dbReference>
<dbReference type="InterPro" id="IPR000014">
    <property type="entry name" value="PAS"/>
</dbReference>